<proteinExistence type="inferred from homology"/>
<evidence type="ECO:0000256" key="2">
    <source>
        <dbReference type="ARBA" id="ARBA00022723"/>
    </source>
</evidence>
<dbReference type="GO" id="GO:0046294">
    <property type="term" value="P:formaldehyde catabolic process"/>
    <property type="evidence" value="ECO:0007669"/>
    <property type="project" value="TreeGrafter"/>
</dbReference>
<dbReference type="GO" id="GO:0005829">
    <property type="term" value="C:cytosol"/>
    <property type="evidence" value="ECO:0007669"/>
    <property type="project" value="TreeGrafter"/>
</dbReference>
<dbReference type="Pfam" id="PF08240">
    <property type="entry name" value="ADH_N"/>
    <property type="match status" value="1"/>
</dbReference>
<keyword evidence="5" id="KW-0520">NAD</keyword>
<dbReference type="SMART" id="SM00829">
    <property type="entry name" value="PKS_ER"/>
    <property type="match status" value="1"/>
</dbReference>
<evidence type="ECO:0000313" key="8">
    <source>
        <dbReference type="EMBL" id="CUU60360.1"/>
    </source>
</evidence>
<reference evidence="9" key="1">
    <citation type="submission" date="2015-11" db="EMBL/GenBank/DDBJ databases">
        <authorList>
            <person name="Varghese N."/>
        </authorList>
    </citation>
    <scope>NUCLEOTIDE SEQUENCE [LARGE SCALE GENOMIC DNA]</scope>
    <source>
        <strain evidence="9">DSM 45899</strain>
    </source>
</reference>
<dbReference type="AlphaFoldDB" id="A0A0S4QZZ4"/>
<dbReference type="InterPro" id="IPR023921">
    <property type="entry name" value="ADH_Zn_actinomycetes"/>
</dbReference>
<dbReference type="NCBIfam" id="TIGR03989">
    <property type="entry name" value="Rxyl_3153"/>
    <property type="match status" value="1"/>
</dbReference>
<comment type="cofactor">
    <cofactor evidence="6">
        <name>Zn(2+)</name>
        <dbReference type="ChEBI" id="CHEBI:29105"/>
    </cofactor>
</comment>
<dbReference type="GO" id="GO:0051903">
    <property type="term" value="F:S-(hydroxymethyl)glutathione dehydrogenase [NAD(P)+] activity"/>
    <property type="evidence" value="ECO:0007669"/>
    <property type="project" value="TreeGrafter"/>
</dbReference>
<protein>
    <submittedName>
        <fullName evidence="8">S-(Hydroxymethyl)glutathione dehydrogenase / alcohol dehydrogenase</fullName>
    </submittedName>
</protein>
<dbReference type="InterPro" id="IPR036291">
    <property type="entry name" value="NAD(P)-bd_dom_sf"/>
</dbReference>
<evidence type="ECO:0000256" key="6">
    <source>
        <dbReference type="RuleBase" id="RU361277"/>
    </source>
</evidence>
<dbReference type="InterPro" id="IPR020843">
    <property type="entry name" value="ER"/>
</dbReference>
<organism evidence="8 9">
    <name type="scientific">Parafrankia irregularis</name>
    <dbReference type="NCBI Taxonomy" id="795642"/>
    <lineage>
        <taxon>Bacteria</taxon>
        <taxon>Bacillati</taxon>
        <taxon>Actinomycetota</taxon>
        <taxon>Actinomycetes</taxon>
        <taxon>Frankiales</taxon>
        <taxon>Frankiaceae</taxon>
        <taxon>Parafrankia</taxon>
    </lineage>
</organism>
<evidence type="ECO:0000259" key="7">
    <source>
        <dbReference type="SMART" id="SM00829"/>
    </source>
</evidence>
<dbReference type="PANTHER" id="PTHR43880:SF12">
    <property type="entry name" value="ALCOHOL DEHYDROGENASE CLASS-3"/>
    <property type="match status" value="1"/>
</dbReference>
<dbReference type="Pfam" id="PF00107">
    <property type="entry name" value="ADH_zinc_N"/>
    <property type="match status" value="1"/>
</dbReference>
<keyword evidence="3 6" id="KW-0862">Zinc</keyword>
<dbReference type="Proteomes" id="UP000198802">
    <property type="component" value="Unassembled WGS sequence"/>
</dbReference>
<dbReference type="PANTHER" id="PTHR43880">
    <property type="entry name" value="ALCOHOL DEHYDROGENASE"/>
    <property type="match status" value="1"/>
</dbReference>
<keyword evidence="2 6" id="KW-0479">Metal-binding</keyword>
<accession>A0A0S4QZZ4</accession>
<evidence type="ECO:0000256" key="4">
    <source>
        <dbReference type="ARBA" id="ARBA00023002"/>
    </source>
</evidence>
<sequence length="371" mass="39218">MVSTRAAVLHGPGQDFKIETVEIDHPRAGEVLVDLRACGLCHSDEHARTGDMPMPHYPLICGHEGAGVVEEVGPGVTSVQPGDHVALSFVPSCGACQWCRTGRAFLCNDGAKMFAIGMMTDGRIAHRLGDQPVSRYTQLGAFAERQLLAETSIVKVDPEIPFTAAALVSCGVATGFGSAVNRAEVKPGDTVAVLGIGGIGVSAVQGARIAGARQVFAVDPVEFKREQALRLGATHAFASLAEATEEIRRLTDGVMCTSVICAYSVMHSELLEPALALTAKDGTCVITAVAPITQKQADVNLFMLAMSNKQIRGCLYGSQSPRVAIPKLLDLYTAGILKLDELVTRTYTLDQVNEGYADLAAGQILRGALVF</sequence>
<dbReference type="CDD" id="cd08279">
    <property type="entry name" value="Zn_ADH_class_III"/>
    <property type="match status" value="1"/>
</dbReference>
<dbReference type="InterPro" id="IPR002328">
    <property type="entry name" value="ADH_Zn_CS"/>
</dbReference>
<dbReference type="InterPro" id="IPR011032">
    <property type="entry name" value="GroES-like_sf"/>
</dbReference>
<dbReference type="InterPro" id="IPR013154">
    <property type="entry name" value="ADH-like_N"/>
</dbReference>
<gene>
    <name evidence="8" type="ORF">Ga0074812_13875</name>
</gene>
<evidence type="ECO:0000313" key="9">
    <source>
        <dbReference type="Proteomes" id="UP000198802"/>
    </source>
</evidence>
<evidence type="ECO:0000256" key="5">
    <source>
        <dbReference type="ARBA" id="ARBA00023027"/>
    </source>
</evidence>
<dbReference type="GO" id="GO:0008270">
    <property type="term" value="F:zinc ion binding"/>
    <property type="evidence" value="ECO:0007669"/>
    <property type="project" value="InterPro"/>
</dbReference>
<name>A0A0S4QZZ4_9ACTN</name>
<comment type="similarity">
    <text evidence="1 6">Belongs to the zinc-containing alcohol dehydrogenase family.</text>
</comment>
<evidence type="ECO:0000256" key="3">
    <source>
        <dbReference type="ARBA" id="ARBA00022833"/>
    </source>
</evidence>
<dbReference type="PROSITE" id="PS00059">
    <property type="entry name" value="ADH_ZINC"/>
    <property type="match status" value="1"/>
</dbReference>
<dbReference type="EMBL" id="FAOZ01000038">
    <property type="protein sequence ID" value="CUU60360.1"/>
    <property type="molecule type" value="Genomic_DNA"/>
</dbReference>
<dbReference type="SUPFAM" id="SSF51735">
    <property type="entry name" value="NAD(P)-binding Rossmann-fold domains"/>
    <property type="match status" value="1"/>
</dbReference>
<dbReference type="SUPFAM" id="SSF50129">
    <property type="entry name" value="GroES-like"/>
    <property type="match status" value="2"/>
</dbReference>
<dbReference type="InterPro" id="IPR013149">
    <property type="entry name" value="ADH-like_C"/>
</dbReference>
<keyword evidence="9" id="KW-1185">Reference proteome</keyword>
<evidence type="ECO:0000256" key="1">
    <source>
        <dbReference type="ARBA" id="ARBA00008072"/>
    </source>
</evidence>
<keyword evidence="4" id="KW-0560">Oxidoreductase</keyword>
<feature type="domain" description="Enoyl reductase (ER)" evidence="7">
    <location>
        <begin position="13"/>
        <end position="371"/>
    </location>
</feature>
<dbReference type="RefSeq" id="WP_091285127.1">
    <property type="nucleotide sequence ID" value="NZ_FAOZ01000038.1"/>
</dbReference>
<dbReference type="Gene3D" id="3.90.180.10">
    <property type="entry name" value="Medium-chain alcohol dehydrogenases, catalytic domain"/>
    <property type="match status" value="1"/>
</dbReference>
<dbReference type="Gene3D" id="3.40.50.720">
    <property type="entry name" value="NAD(P)-binding Rossmann-like Domain"/>
    <property type="match status" value="1"/>
</dbReference>